<keyword evidence="5" id="KW-0804">Transcription</keyword>
<dbReference type="Proteomes" id="UP001154240">
    <property type="component" value="Unassembled WGS sequence"/>
</dbReference>
<protein>
    <submittedName>
        <fullName evidence="9">Sigma-54 dependent transcriptional regulator</fullName>
    </submittedName>
</protein>
<proteinExistence type="predicted"/>
<feature type="domain" description="Response regulatory" evidence="8">
    <location>
        <begin position="6"/>
        <end position="120"/>
    </location>
</feature>
<dbReference type="PROSITE" id="PS00688">
    <property type="entry name" value="SIGMA54_INTERACT_3"/>
    <property type="match status" value="1"/>
</dbReference>
<evidence type="ECO:0000256" key="4">
    <source>
        <dbReference type="ARBA" id="ARBA00023125"/>
    </source>
</evidence>
<dbReference type="Pfam" id="PF00158">
    <property type="entry name" value="Sigma54_activat"/>
    <property type="match status" value="1"/>
</dbReference>
<dbReference type="Pfam" id="PF25601">
    <property type="entry name" value="AAA_lid_14"/>
    <property type="match status" value="1"/>
</dbReference>
<evidence type="ECO:0000313" key="9">
    <source>
        <dbReference type="EMBL" id="MDG4475726.1"/>
    </source>
</evidence>
<dbReference type="InterPro" id="IPR002078">
    <property type="entry name" value="Sigma_54_int"/>
</dbReference>
<dbReference type="InterPro" id="IPR011006">
    <property type="entry name" value="CheY-like_superfamily"/>
</dbReference>
<name>A0A9X4MEC9_9BACT</name>
<keyword evidence="10" id="KW-1185">Reference proteome</keyword>
<dbReference type="PANTHER" id="PTHR32071">
    <property type="entry name" value="TRANSCRIPTIONAL REGULATORY PROTEIN"/>
    <property type="match status" value="1"/>
</dbReference>
<dbReference type="GO" id="GO:0005524">
    <property type="term" value="F:ATP binding"/>
    <property type="evidence" value="ECO:0007669"/>
    <property type="project" value="UniProtKB-KW"/>
</dbReference>
<keyword evidence="2" id="KW-0067">ATP-binding</keyword>
<comment type="caution">
    <text evidence="9">The sequence shown here is derived from an EMBL/GenBank/DDBJ whole genome shotgun (WGS) entry which is preliminary data.</text>
</comment>
<gene>
    <name evidence="9" type="ORF">OLX77_06070</name>
</gene>
<feature type="domain" description="Sigma-54 factor interaction" evidence="7">
    <location>
        <begin position="148"/>
        <end position="377"/>
    </location>
</feature>
<dbReference type="PROSITE" id="PS00675">
    <property type="entry name" value="SIGMA54_INTERACT_1"/>
    <property type="match status" value="1"/>
</dbReference>
<evidence type="ECO:0000313" key="10">
    <source>
        <dbReference type="Proteomes" id="UP001154240"/>
    </source>
</evidence>
<dbReference type="Gene3D" id="1.10.10.60">
    <property type="entry name" value="Homeodomain-like"/>
    <property type="match status" value="1"/>
</dbReference>
<dbReference type="SMART" id="SM00382">
    <property type="entry name" value="AAA"/>
    <property type="match status" value="1"/>
</dbReference>
<dbReference type="InterPro" id="IPR002197">
    <property type="entry name" value="HTH_Fis"/>
</dbReference>
<evidence type="ECO:0000259" key="7">
    <source>
        <dbReference type="PROSITE" id="PS50045"/>
    </source>
</evidence>
<dbReference type="EMBL" id="JAPHEH010000001">
    <property type="protein sequence ID" value="MDG4475726.1"/>
    <property type="molecule type" value="Genomic_DNA"/>
</dbReference>
<dbReference type="InterPro" id="IPR025662">
    <property type="entry name" value="Sigma_54_int_dom_ATP-bd_1"/>
</dbReference>
<reference evidence="9" key="2">
    <citation type="submission" date="2022-10" db="EMBL/GenBank/DDBJ databases">
        <authorList>
            <person name="Aronson H.S."/>
        </authorList>
    </citation>
    <scope>NUCLEOTIDE SEQUENCE</scope>
    <source>
        <strain evidence="9">RS19-109</strain>
    </source>
</reference>
<dbReference type="SUPFAM" id="SSF52540">
    <property type="entry name" value="P-loop containing nucleoside triphosphate hydrolases"/>
    <property type="match status" value="1"/>
</dbReference>
<dbReference type="FunFam" id="3.40.50.300:FF:000006">
    <property type="entry name" value="DNA-binding transcriptional regulator NtrC"/>
    <property type="match status" value="1"/>
</dbReference>
<dbReference type="PRINTS" id="PR01590">
    <property type="entry name" value="HTHFIS"/>
</dbReference>
<dbReference type="InterPro" id="IPR001789">
    <property type="entry name" value="Sig_transdc_resp-reg_receiver"/>
</dbReference>
<sequence length="456" mass="49986">MGEIGRLLIIDDEETMLEMLSIVTSKAGYEVTLARNGEEGLAAIEKGLFSLILCDLKMPRLDGMAFLGKAREQGVDAPIIMMSAYAAIEDAVAAIKGGAYDFITKPFKADEVLLTLGRAAEHMRLRRENLLLRRQIDDLQVSQGLGGIIAQSPVMTAFLKTASRVAQHDITVLITGESGTGKELLARGIHAKSNRAQKPFLAVNCGGMPETLLESELFGYVRGAFTGAEKDRKGIFQEAEGGTLFLDEIGELPADAQVKLLRVLQEREVRPVGGARTVPVDVRVLAATARDLQEEVRSGTFREDLFFRLNVIPLHVPPLRERKDDIPLLCMHLLAKIGKKFGKSVPELSPAALALLLRHQWPGNVRELENALERAVVLADKIILPEHLPENLLGQESENCLEGVLGTFSLKKGQREMERVLIRRALDATGGNKSKAGLLLEISYPSLLSKMKEYGL</sequence>
<evidence type="ECO:0000256" key="5">
    <source>
        <dbReference type="ARBA" id="ARBA00023163"/>
    </source>
</evidence>
<reference evidence="9" key="1">
    <citation type="journal article" date="2022" name="bioRxiv">
        <title>Thiovibrio frasassiensisgen. nov., sp. nov., an autotrophic, elemental sulfur disproportionating bacterium isolated from sulfidic karst sediment, and proposal of Thiovibrionaceae fam. nov.</title>
        <authorList>
            <person name="Aronson H."/>
            <person name="Thomas C."/>
            <person name="Bhattacharyya M."/>
            <person name="Eckstein S."/>
            <person name="Jensen S."/>
            <person name="Barco R."/>
            <person name="Macalady J."/>
            <person name="Amend J."/>
        </authorList>
    </citation>
    <scope>NUCLEOTIDE SEQUENCE</scope>
    <source>
        <strain evidence="9">RS19-109</strain>
    </source>
</reference>
<dbReference type="RefSeq" id="WP_307632700.1">
    <property type="nucleotide sequence ID" value="NZ_JAPHEH010000001.1"/>
</dbReference>
<dbReference type="InterPro" id="IPR025944">
    <property type="entry name" value="Sigma_54_int_dom_CS"/>
</dbReference>
<dbReference type="PROSITE" id="PS50045">
    <property type="entry name" value="SIGMA54_INTERACT_4"/>
    <property type="match status" value="1"/>
</dbReference>
<dbReference type="InterPro" id="IPR058031">
    <property type="entry name" value="AAA_lid_NorR"/>
</dbReference>
<dbReference type="Gene3D" id="3.40.50.300">
    <property type="entry name" value="P-loop containing nucleotide triphosphate hydrolases"/>
    <property type="match status" value="1"/>
</dbReference>
<dbReference type="Pfam" id="PF02954">
    <property type="entry name" value="HTH_8"/>
    <property type="match status" value="1"/>
</dbReference>
<dbReference type="CDD" id="cd00009">
    <property type="entry name" value="AAA"/>
    <property type="match status" value="1"/>
</dbReference>
<dbReference type="PROSITE" id="PS00676">
    <property type="entry name" value="SIGMA54_INTERACT_2"/>
    <property type="match status" value="1"/>
</dbReference>
<keyword evidence="3" id="KW-0805">Transcription regulation</keyword>
<dbReference type="GO" id="GO:0000160">
    <property type="term" value="P:phosphorelay signal transduction system"/>
    <property type="evidence" value="ECO:0007669"/>
    <property type="project" value="InterPro"/>
</dbReference>
<dbReference type="SUPFAM" id="SSF52172">
    <property type="entry name" value="CheY-like"/>
    <property type="match status" value="1"/>
</dbReference>
<dbReference type="PROSITE" id="PS50110">
    <property type="entry name" value="RESPONSE_REGULATORY"/>
    <property type="match status" value="1"/>
</dbReference>
<dbReference type="InterPro" id="IPR025943">
    <property type="entry name" value="Sigma_54_int_dom_ATP-bd_2"/>
</dbReference>
<dbReference type="GO" id="GO:0043565">
    <property type="term" value="F:sequence-specific DNA binding"/>
    <property type="evidence" value="ECO:0007669"/>
    <property type="project" value="InterPro"/>
</dbReference>
<dbReference type="InterPro" id="IPR027417">
    <property type="entry name" value="P-loop_NTPase"/>
</dbReference>
<keyword evidence="1" id="KW-0547">Nucleotide-binding</keyword>
<organism evidence="9 10">
    <name type="scientific">Thiovibrio frasassiensis</name>
    <dbReference type="NCBI Taxonomy" id="2984131"/>
    <lineage>
        <taxon>Bacteria</taxon>
        <taxon>Pseudomonadati</taxon>
        <taxon>Thermodesulfobacteriota</taxon>
        <taxon>Desulfobulbia</taxon>
        <taxon>Desulfobulbales</taxon>
        <taxon>Thiovibrionaceae</taxon>
        <taxon>Thiovibrio</taxon>
    </lineage>
</organism>
<evidence type="ECO:0000256" key="3">
    <source>
        <dbReference type="ARBA" id="ARBA00023015"/>
    </source>
</evidence>
<accession>A0A9X4MEC9</accession>
<keyword evidence="4" id="KW-0238">DNA-binding</keyword>
<evidence type="ECO:0000259" key="8">
    <source>
        <dbReference type="PROSITE" id="PS50110"/>
    </source>
</evidence>
<feature type="modified residue" description="4-aspartylphosphate" evidence="6">
    <location>
        <position position="55"/>
    </location>
</feature>
<keyword evidence="6" id="KW-0597">Phosphoprotein</keyword>
<dbReference type="PANTHER" id="PTHR32071:SF113">
    <property type="entry name" value="ALGINATE BIOSYNTHESIS TRANSCRIPTIONAL REGULATORY PROTEIN ALGB"/>
    <property type="match status" value="1"/>
</dbReference>
<dbReference type="InterPro" id="IPR009057">
    <property type="entry name" value="Homeodomain-like_sf"/>
</dbReference>
<evidence type="ECO:0000256" key="2">
    <source>
        <dbReference type="ARBA" id="ARBA00022840"/>
    </source>
</evidence>
<evidence type="ECO:0000256" key="6">
    <source>
        <dbReference type="PROSITE-ProRule" id="PRU00169"/>
    </source>
</evidence>
<dbReference type="SUPFAM" id="SSF46689">
    <property type="entry name" value="Homeodomain-like"/>
    <property type="match status" value="1"/>
</dbReference>
<dbReference type="InterPro" id="IPR003593">
    <property type="entry name" value="AAA+_ATPase"/>
</dbReference>
<dbReference type="Gene3D" id="3.40.50.2300">
    <property type="match status" value="1"/>
</dbReference>
<dbReference type="Pfam" id="PF00072">
    <property type="entry name" value="Response_reg"/>
    <property type="match status" value="1"/>
</dbReference>
<dbReference type="SMART" id="SM00448">
    <property type="entry name" value="REC"/>
    <property type="match status" value="1"/>
</dbReference>
<dbReference type="AlphaFoldDB" id="A0A9X4MEC9"/>
<evidence type="ECO:0000256" key="1">
    <source>
        <dbReference type="ARBA" id="ARBA00022741"/>
    </source>
</evidence>
<dbReference type="Gene3D" id="1.10.8.60">
    <property type="match status" value="1"/>
</dbReference>
<dbReference type="GO" id="GO:0006355">
    <property type="term" value="P:regulation of DNA-templated transcription"/>
    <property type="evidence" value="ECO:0007669"/>
    <property type="project" value="InterPro"/>
</dbReference>